<protein>
    <recommendedName>
        <fullName evidence="4">Integral membrane protein</fullName>
    </recommendedName>
</protein>
<evidence type="ECO:0008006" key="4">
    <source>
        <dbReference type="Google" id="ProtNLM"/>
    </source>
</evidence>
<keyword evidence="1" id="KW-1133">Transmembrane helix</keyword>
<comment type="caution">
    <text evidence="2">The sequence shown here is derived from an EMBL/GenBank/DDBJ whole genome shotgun (WGS) entry which is preliminary data.</text>
</comment>
<organism evidence="2 3">
    <name type="scientific">Candidatus Daviesbacteria bacterium GW2011_GWA2_42_7</name>
    <dbReference type="NCBI Taxonomy" id="1618425"/>
    <lineage>
        <taxon>Bacteria</taxon>
        <taxon>Candidatus Daviesiibacteriota</taxon>
    </lineage>
</organism>
<dbReference type="EMBL" id="LCEJ01000041">
    <property type="protein sequence ID" value="KKS69925.1"/>
    <property type="molecule type" value="Genomic_DNA"/>
</dbReference>
<keyword evidence="1" id="KW-0812">Transmembrane</keyword>
<keyword evidence="1" id="KW-0472">Membrane</keyword>
<sequence>MNLLISWLISALAVLAAAYLLPGIQVASFTTALVTALVLGIINAVLKPLFLLLTLPINIITFGLFTLIINATLVMLTTYIVPGCIVDNFWWALLFSLVLSIVNSFLQRVPK</sequence>
<dbReference type="Proteomes" id="UP000034785">
    <property type="component" value="Unassembled WGS sequence"/>
</dbReference>
<evidence type="ECO:0000313" key="3">
    <source>
        <dbReference type="Proteomes" id="UP000034785"/>
    </source>
</evidence>
<feature type="transmembrane region" description="Helical" evidence="1">
    <location>
        <begin position="88"/>
        <end position="106"/>
    </location>
</feature>
<evidence type="ECO:0000313" key="2">
    <source>
        <dbReference type="EMBL" id="KKS69925.1"/>
    </source>
</evidence>
<feature type="transmembrane region" description="Helical" evidence="1">
    <location>
        <begin position="58"/>
        <end position="82"/>
    </location>
</feature>
<dbReference type="InterPro" id="IPR007165">
    <property type="entry name" value="Phage_holin_4_2"/>
</dbReference>
<dbReference type="PATRIC" id="fig|1618425.3.peg.637"/>
<proteinExistence type="predicted"/>
<dbReference type="PANTHER" id="PTHR37309:SF1">
    <property type="entry name" value="SLR0284 PROTEIN"/>
    <property type="match status" value="1"/>
</dbReference>
<gene>
    <name evidence="2" type="ORF">UV41_C0041G0012</name>
</gene>
<dbReference type="PANTHER" id="PTHR37309">
    <property type="entry name" value="SLR0284 PROTEIN"/>
    <property type="match status" value="1"/>
</dbReference>
<dbReference type="AlphaFoldDB" id="A0A0G1B956"/>
<evidence type="ECO:0000256" key="1">
    <source>
        <dbReference type="SAM" id="Phobius"/>
    </source>
</evidence>
<accession>A0A0G1B956</accession>
<reference evidence="2 3" key="1">
    <citation type="journal article" date="2015" name="Nature">
        <title>rRNA introns, odd ribosomes, and small enigmatic genomes across a large radiation of phyla.</title>
        <authorList>
            <person name="Brown C.T."/>
            <person name="Hug L.A."/>
            <person name="Thomas B.C."/>
            <person name="Sharon I."/>
            <person name="Castelle C.J."/>
            <person name="Singh A."/>
            <person name="Wilkins M.J."/>
            <person name="Williams K.H."/>
            <person name="Banfield J.F."/>
        </authorList>
    </citation>
    <scope>NUCLEOTIDE SEQUENCE [LARGE SCALE GENOMIC DNA]</scope>
</reference>
<name>A0A0G1B956_9BACT</name>
<feature type="transmembrane region" description="Helical" evidence="1">
    <location>
        <begin position="26"/>
        <end position="46"/>
    </location>
</feature>
<dbReference type="Pfam" id="PF04020">
    <property type="entry name" value="Phage_holin_4_2"/>
    <property type="match status" value="1"/>
</dbReference>